<comment type="caution">
    <text evidence="1">The sequence shown here is derived from an EMBL/GenBank/DDBJ whole genome shotgun (WGS) entry which is preliminary data.</text>
</comment>
<evidence type="ECO:0000313" key="1">
    <source>
        <dbReference type="EMBL" id="KAK1867774.1"/>
    </source>
</evidence>
<accession>A0ACC3CCU9</accession>
<dbReference type="Proteomes" id="UP000798662">
    <property type="component" value="Chromosome 3"/>
</dbReference>
<protein>
    <submittedName>
        <fullName evidence="1">Uncharacterized protein</fullName>
    </submittedName>
</protein>
<evidence type="ECO:0000313" key="2">
    <source>
        <dbReference type="Proteomes" id="UP000798662"/>
    </source>
</evidence>
<dbReference type="EMBL" id="CM020620">
    <property type="protein sequence ID" value="KAK1867774.1"/>
    <property type="molecule type" value="Genomic_DNA"/>
</dbReference>
<organism evidence="1 2">
    <name type="scientific">Pyropia yezoensis</name>
    <name type="common">Susabi-nori</name>
    <name type="synonym">Porphyra yezoensis</name>
    <dbReference type="NCBI Taxonomy" id="2788"/>
    <lineage>
        <taxon>Eukaryota</taxon>
        <taxon>Rhodophyta</taxon>
        <taxon>Bangiophyceae</taxon>
        <taxon>Bangiales</taxon>
        <taxon>Bangiaceae</taxon>
        <taxon>Pyropia</taxon>
    </lineage>
</organism>
<sequence length="315" mass="32728">MPGTAMMAFFPLALVLLMVAAGAAAHPAPALRDAVPAPGLVFGNGTGDSSTSRVIGGTPVGWAAAAGMHAKLTANGDTHFVCGGSLITARHVLTAAHCVAFRGAPRLPTAFHVRLGGMDVDHGLVRAVSAISVHPEYAIGRSSHADVAVLTLDRTVGQAEAADHHLRMVTLNEDASRPAPGSTAVLSGWGHSTEAGGATVDKLLRVRLRVLTHAECLRVHSGGGGVSRRMTAAAPPPQRVDEAEELCTGGNGRRSCQGDSGGPVWSYESGHFVQWGIISHALGTESLPCDGQYPTMLMRTSYYKPWVESIVGNLQ</sequence>
<name>A0ACC3CCU9_PYRYE</name>
<reference evidence="1" key="1">
    <citation type="submission" date="2019-11" db="EMBL/GenBank/DDBJ databases">
        <title>Nori genome reveals adaptations in red seaweeds to the harsh intertidal environment.</title>
        <authorList>
            <person name="Wang D."/>
            <person name="Mao Y."/>
        </authorList>
    </citation>
    <scope>NUCLEOTIDE SEQUENCE</scope>
    <source>
        <tissue evidence="1">Gametophyte</tissue>
    </source>
</reference>
<gene>
    <name evidence="1" type="ORF">I4F81_010274</name>
</gene>
<proteinExistence type="predicted"/>
<keyword evidence="2" id="KW-1185">Reference proteome</keyword>